<dbReference type="InterPro" id="IPR043519">
    <property type="entry name" value="NT_sf"/>
</dbReference>
<dbReference type="Proteomes" id="UP000011074">
    <property type="component" value="Chromosome"/>
</dbReference>
<dbReference type="Pfam" id="PF13427">
    <property type="entry name" value="AadA_C"/>
    <property type="match status" value="1"/>
</dbReference>
<protein>
    <submittedName>
        <fullName evidence="4">DUF4111 domain-containing protein</fullName>
    </submittedName>
</protein>
<dbReference type="EMBL" id="CP048261">
    <property type="protein sequence ID" value="QST84456.1"/>
    <property type="molecule type" value="Genomic_DNA"/>
</dbReference>
<reference evidence="4" key="2">
    <citation type="submission" date="2020-01" db="EMBL/GenBank/DDBJ databases">
        <authorList>
            <person name="Algora L."/>
            <person name="Schniete J.K."/>
            <person name="MacFadyen A."/>
            <person name="Hoskisson P.A."/>
            <person name="Hunter I.S."/>
            <person name="Herron P.R."/>
        </authorList>
    </citation>
    <scope>NUCLEOTIDE SEQUENCE</scope>
    <source>
        <strain evidence="4">ATCC 10970</strain>
    </source>
</reference>
<evidence type="ECO:0000313" key="4">
    <source>
        <dbReference type="EMBL" id="QST84456.1"/>
    </source>
</evidence>
<dbReference type="AlphaFoldDB" id="A0A8A1UTX4"/>
<gene>
    <name evidence="4" type="ORF">SRIM_033595</name>
</gene>
<evidence type="ECO:0000256" key="1">
    <source>
        <dbReference type="ARBA" id="ARBA00022679"/>
    </source>
</evidence>
<accession>A0A8A1UTX4</accession>
<evidence type="ECO:0000256" key="2">
    <source>
        <dbReference type="SAM" id="MobiDB-lite"/>
    </source>
</evidence>
<evidence type="ECO:0000259" key="3">
    <source>
        <dbReference type="Pfam" id="PF13427"/>
    </source>
</evidence>
<feature type="region of interest" description="Disordered" evidence="2">
    <location>
        <begin position="271"/>
        <end position="306"/>
    </location>
</feature>
<proteinExistence type="predicted"/>
<feature type="domain" description="Adenylyltransferase AadA C-terminal" evidence="3">
    <location>
        <begin position="140"/>
        <end position="241"/>
    </location>
</feature>
<evidence type="ECO:0000313" key="5">
    <source>
        <dbReference type="Proteomes" id="UP000011074"/>
    </source>
</evidence>
<dbReference type="SUPFAM" id="SSF81301">
    <property type="entry name" value="Nucleotidyltransferase"/>
    <property type="match status" value="1"/>
</dbReference>
<dbReference type="GO" id="GO:0016740">
    <property type="term" value="F:transferase activity"/>
    <property type="evidence" value="ECO:0007669"/>
    <property type="project" value="UniProtKB-KW"/>
</dbReference>
<reference evidence="4" key="3">
    <citation type="journal article" date="2021" name="bioRxiv">
        <title>Bilateral symmetry of linear streptomycete chromosomes.</title>
        <authorList>
            <person name="Algora-Gallardo L."/>
            <person name="Schniete J.K."/>
            <person name="Mark D.R."/>
            <person name="Hunter I.S."/>
            <person name="Herron P.R."/>
        </authorList>
    </citation>
    <scope>NUCLEOTIDE SEQUENCE</scope>
    <source>
        <strain evidence="4">ATCC 10970</strain>
    </source>
</reference>
<dbReference type="GeneID" id="66859020"/>
<organism evidence="4 5">
    <name type="scientific">Streptomyces rimosus subsp. rimosus (strain ATCC 10970 / DSM 40260 / JCM 4667 / NRRL 2234)</name>
    <dbReference type="NCBI Taxonomy" id="1265868"/>
    <lineage>
        <taxon>Bacteria</taxon>
        <taxon>Bacillati</taxon>
        <taxon>Actinomycetota</taxon>
        <taxon>Actinomycetes</taxon>
        <taxon>Kitasatosporales</taxon>
        <taxon>Streptomycetaceae</taxon>
        <taxon>Streptomyces</taxon>
    </lineage>
</organism>
<dbReference type="NCBIfam" id="NF010309">
    <property type="entry name" value="PRK13746.1"/>
    <property type="match status" value="1"/>
</dbReference>
<sequence>MDQLAQTAGLVSDVLGPDLLGTYLHGSAVLGGLAPASDLDVLAVTRRSLDDRQRRALLAGLLEISGLTAAVRPVELTVVVQSEVRPWRFPPTGDFLYGEWLRDTLRASGPPMPEPMPDLALVLTMVLAGDHPLTGPPPAELLDPVPHPDLVRASVESIPGLLADLADDTRNVLLTLARIWTTLATGHVVPKHTAADWALTHLPAQHRPALQHARDLYLTTLYEDEVWPRELMEQVRPHVDEVLARTLALRRHPLDTVPVGSAWAKGAVMGHRQEQNGQVGGDFASPGEPGSPMPQDDTPAEDEDDE</sequence>
<keyword evidence="1" id="KW-0808">Transferase</keyword>
<dbReference type="RefSeq" id="WP_078575378.1">
    <property type="nucleotide sequence ID" value="NZ_CP048261.1"/>
</dbReference>
<reference evidence="4" key="1">
    <citation type="submission" date="2012-12" db="EMBL/GenBank/DDBJ databases">
        <authorList>
            <person name="Pethick F.E."/>
            <person name="MacFadyen A.C."/>
            <person name="Tang Z."/>
            <person name="Sangal V."/>
            <person name="Tze-Tze L."/>
            <person name="Chu J."/>
            <person name="Guo M."/>
            <person name="Kirby R."/>
            <person name="Hoskisson P.A."/>
            <person name="Herron P.R."/>
            <person name="Hunter I.S."/>
        </authorList>
    </citation>
    <scope>NUCLEOTIDE SEQUENCE</scope>
    <source>
        <strain evidence="4">ATCC 10970</strain>
    </source>
</reference>
<name>A0A8A1UTX4_STRR1</name>
<dbReference type="InterPro" id="IPR025184">
    <property type="entry name" value="AadA_C"/>
</dbReference>
<dbReference type="CDD" id="cd05403">
    <property type="entry name" value="NT_KNTase_like"/>
    <property type="match status" value="1"/>
</dbReference>